<dbReference type="EMBL" id="JACTNZ010000012">
    <property type="protein sequence ID" value="KAG5522054.1"/>
    <property type="molecule type" value="Genomic_DNA"/>
</dbReference>
<protein>
    <submittedName>
        <fullName evidence="2">Uncharacterized protein</fullName>
    </submittedName>
</protein>
<sequence length="114" mass="12131">MENEIEKSNKHMKNSMEINIPSGTEMPSLTSPPPTGSTGLARQGSITKNNNCLCSPTNHAGSFRCRLHRTPIPPASTLTGLLRTKSIDSPASSLKDSHSNKANDTSAHETSATT</sequence>
<evidence type="ECO:0000313" key="3">
    <source>
        <dbReference type="Proteomes" id="UP000823749"/>
    </source>
</evidence>
<feature type="region of interest" description="Disordered" evidence="1">
    <location>
        <begin position="70"/>
        <end position="114"/>
    </location>
</feature>
<dbReference type="PANTHER" id="PTHR33132:SF92">
    <property type="entry name" value="SERINE-RICH PROTEIN"/>
    <property type="match status" value="1"/>
</dbReference>
<dbReference type="PANTHER" id="PTHR33132">
    <property type="entry name" value="OSJNBB0118P14.9 PROTEIN"/>
    <property type="match status" value="1"/>
</dbReference>
<feature type="region of interest" description="Disordered" evidence="1">
    <location>
        <begin position="1"/>
        <end position="52"/>
    </location>
</feature>
<reference evidence="2" key="1">
    <citation type="submission" date="2020-08" db="EMBL/GenBank/DDBJ databases">
        <title>Plant Genome Project.</title>
        <authorList>
            <person name="Zhang R.-G."/>
        </authorList>
    </citation>
    <scope>NUCLEOTIDE SEQUENCE</scope>
    <source>
        <strain evidence="2">WSP0</strain>
        <tissue evidence="2">Leaf</tissue>
    </source>
</reference>
<feature type="compositionally biased region" description="Polar residues" evidence="1">
    <location>
        <begin position="102"/>
        <end position="114"/>
    </location>
</feature>
<evidence type="ECO:0000313" key="2">
    <source>
        <dbReference type="EMBL" id="KAG5522054.1"/>
    </source>
</evidence>
<evidence type="ECO:0000256" key="1">
    <source>
        <dbReference type="SAM" id="MobiDB-lite"/>
    </source>
</evidence>
<comment type="caution">
    <text evidence="2">The sequence shown here is derived from an EMBL/GenBank/DDBJ whole genome shotgun (WGS) entry which is preliminary data.</text>
</comment>
<dbReference type="AlphaFoldDB" id="A0AAV6I3Y7"/>
<keyword evidence="3" id="KW-1185">Reference proteome</keyword>
<organism evidence="2 3">
    <name type="scientific">Rhododendron griersonianum</name>
    <dbReference type="NCBI Taxonomy" id="479676"/>
    <lineage>
        <taxon>Eukaryota</taxon>
        <taxon>Viridiplantae</taxon>
        <taxon>Streptophyta</taxon>
        <taxon>Embryophyta</taxon>
        <taxon>Tracheophyta</taxon>
        <taxon>Spermatophyta</taxon>
        <taxon>Magnoliopsida</taxon>
        <taxon>eudicotyledons</taxon>
        <taxon>Gunneridae</taxon>
        <taxon>Pentapetalae</taxon>
        <taxon>asterids</taxon>
        <taxon>Ericales</taxon>
        <taxon>Ericaceae</taxon>
        <taxon>Ericoideae</taxon>
        <taxon>Rhodoreae</taxon>
        <taxon>Rhododendron</taxon>
    </lineage>
</organism>
<name>A0AAV6I3Y7_9ERIC</name>
<proteinExistence type="predicted"/>
<accession>A0AAV6I3Y7</accession>
<dbReference type="Proteomes" id="UP000823749">
    <property type="component" value="Chromosome 12"/>
</dbReference>
<gene>
    <name evidence="2" type="ORF">RHGRI_034306</name>
</gene>